<dbReference type="Gene3D" id="1.10.720.30">
    <property type="entry name" value="SAP domain"/>
    <property type="match status" value="1"/>
</dbReference>
<evidence type="ECO:0000256" key="4">
    <source>
        <dbReference type="ARBA" id="ARBA00022525"/>
    </source>
</evidence>
<reference evidence="11" key="1">
    <citation type="submission" date="2022-11" db="UniProtKB">
        <authorList>
            <consortium name="WormBaseParasite"/>
        </authorList>
    </citation>
    <scope>IDENTIFICATION</scope>
</reference>
<evidence type="ECO:0000313" key="11">
    <source>
        <dbReference type="WBParaSite" id="PEQ_0000049001-mRNA-1"/>
    </source>
</evidence>
<keyword evidence="6" id="KW-1015">Disulfide bond</keyword>
<evidence type="ECO:0000259" key="8">
    <source>
        <dbReference type="Pfam" id="PF10208"/>
    </source>
</evidence>
<evidence type="ECO:0000256" key="1">
    <source>
        <dbReference type="ARBA" id="ARBA00004613"/>
    </source>
</evidence>
<dbReference type="GO" id="GO:0005615">
    <property type="term" value="C:extracellular space"/>
    <property type="evidence" value="ECO:0007669"/>
    <property type="project" value="TreeGrafter"/>
</dbReference>
<name>A0A914R1L1_PAREQ</name>
<evidence type="ECO:0000259" key="9">
    <source>
        <dbReference type="Pfam" id="PF20145"/>
    </source>
</evidence>
<dbReference type="WBParaSite" id="PEQ_0000049001-mRNA-1">
    <property type="protein sequence ID" value="PEQ_0000049001-mRNA-1"/>
    <property type="gene ID" value="PEQ_0000049001"/>
</dbReference>
<evidence type="ECO:0000256" key="2">
    <source>
        <dbReference type="ARBA" id="ARBA00005617"/>
    </source>
</evidence>
<evidence type="ECO:0000256" key="5">
    <source>
        <dbReference type="ARBA" id="ARBA00022729"/>
    </source>
</evidence>
<dbReference type="InterPro" id="IPR045333">
    <property type="entry name" value="ARMET-like"/>
</dbReference>
<dbReference type="Proteomes" id="UP000887564">
    <property type="component" value="Unplaced"/>
</dbReference>
<evidence type="ECO:0000256" key="3">
    <source>
        <dbReference type="ARBA" id="ARBA00014267"/>
    </source>
</evidence>
<dbReference type="GO" id="GO:0071542">
    <property type="term" value="P:dopaminergic neuron differentiation"/>
    <property type="evidence" value="ECO:0007669"/>
    <property type="project" value="TreeGrafter"/>
</dbReference>
<organism evidence="10 11">
    <name type="scientific">Parascaris equorum</name>
    <name type="common">Equine roundworm</name>
    <dbReference type="NCBI Taxonomy" id="6256"/>
    <lineage>
        <taxon>Eukaryota</taxon>
        <taxon>Metazoa</taxon>
        <taxon>Ecdysozoa</taxon>
        <taxon>Nematoda</taxon>
        <taxon>Chromadorea</taxon>
        <taxon>Rhabditida</taxon>
        <taxon>Spirurina</taxon>
        <taxon>Ascaridomorpha</taxon>
        <taxon>Ascaridoidea</taxon>
        <taxon>Ascarididae</taxon>
        <taxon>Parascaris</taxon>
    </lineage>
</organism>
<dbReference type="InterPro" id="IPR045332">
    <property type="entry name" value="ARMET_N"/>
</dbReference>
<keyword evidence="5" id="KW-0732">Signal</keyword>
<dbReference type="AlphaFoldDB" id="A0A914R1L1"/>
<feature type="domain" description="ARMET C-terminal" evidence="8">
    <location>
        <begin position="30"/>
        <end position="50"/>
    </location>
</feature>
<dbReference type="InterPro" id="IPR036361">
    <property type="entry name" value="SAP_dom_sf"/>
</dbReference>
<dbReference type="GO" id="GO:0005783">
    <property type="term" value="C:endoplasmic reticulum"/>
    <property type="evidence" value="ECO:0007669"/>
    <property type="project" value="TreeGrafter"/>
</dbReference>
<feature type="domain" description="ARMET N-terminal" evidence="9">
    <location>
        <begin position="1"/>
        <end position="26"/>
    </location>
</feature>
<comment type="subcellular location">
    <subcellularLocation>
        <location evidence="1">Secreted</location>
    </subcellularLocation>
</comment>
<dbReference type="GO" id="GO:0031175">
    <property type="term" value="P:neuron projection development"/>
    <property type="evidence" value="ECO:0007669"/>
    <property type="project" value="TreeGrafter"/>
</dbReference>
<sequence length="52" mass="6145">MPPEKVCEKLRTKDAQICELKFDKSIDWKTVDVKKLRVKELKKILEDWGEVG</sequence>
<dbReference type="PANTHER" id="PTHR12990:SF5">
    <property type="entry name" value="MESENCEPHALIC ASTROCYTE-DERIVED NEUROTROPHIC FACTOR HOMOLOG"/>
    <property type="match status" value="1"/>
</dbReference>
<evidence type="ECO:0000256" key="7">
    <source>
        <dbReference type="ARBA" id="ARBA00032923"/>
    </source>
</evidence>
<accession>A0A914R1L1</accession>
<comment type="similarity">
    <text evidence="2">Belongs to the ARMET family.</text>
</comment>
<evidence type="ECO:0000313" key="10">
    <source>
        <dbReference type="Proteomes" id="UP000887564"/>
    </source>
</evidence>
<evidence type="ECO:0000256" key="6">
    <source>
        <dbReference type="ARBA" id="ARBA00023157"/>
    </source>
</evidence>
<keyword evidence="4" id="KW-0964">Secreted</keyword>
<protein>
    <recommendedName>
        <fullName evidence="3">Mesencephalic astrocyte-derived neurotrophic factor homolog</fullName>
    </recommendedName>
    <alternativeName>
        <fullName evidence="7">MANF/CDNF-like protein</fullName>
    </alternativeName>
</protein>
<keyword evidence="10" id="KW-1185">Reference proteome</keyword>
<proteinExistence type="inferred from homology"/>
<dbReference type="Gene3D" id="1.10.225.10">
    <property type="entry name" value="Saposin-like"/>
    <property type="match status" value="1"/>
</dbReference>
<dbReference type="InterPro" id="IPR019345">
    <property type="entry name" value="ARMET_C"/>
</dbReference>
<dbReference type="Pfam" id="PF10208">
    <property type="entry name" value="ARMET_C"/>
    <property type="match status" value="1"/>
</dbReference>
<dbReference type="Pfam" id="PF20145">
    <property type="entry name" value="ARMET_N"/>
    <property type="match status" value="1"/>
</dbReference>
<dbReference type="PANTHER" id="PTHR12990">
    <property type="entry name" value="ARMET-LIKE PROTEIN"/>
    <property type="match status" value="1"/>
</dbReference>